<reference evidence="2 3" key="1">
    <citation type="submission" date="2021-06" db="EMBL/GenBank/DDBJ databases">
        <authorList>
            <person name="Palmer J.M."/>
        </authorList>
    </citation>
    <scope>NUCLEOTIDE SEQUENCE [LARGE SCALE GENOMIC DNA]</scope>
    <source>
        <strain evidence="2 3">GA_2019</strain>
        <tissue evidence="2">Muscle</tissue>
    </source>
</reference>
<organism evidence="2 3">
    <name type="scientific">Goodea atripinnis</name>
    <dbReference type="NCBI Taxonomy" id="208336"/>
    <lineage>
        <taxon>Eukaryota</taxon>
        <taxon>Metazoa</taxon>
        <taxon>Chordata</taxon>
        <taxon>Craniata</taxon>
        <taxon>Vertebrata</taxon>
        <taxon>Euteleostomi</taxon>
        <taxon>Actinopterygii</taxon>
        <taxon>Neopterygii</taxon>
        <taxon>Teleostei</taxon>
        <taxon>Neoteleostei</taxon>
        <taxon>Acanthomorphata</taxon>
        <taxon>Ovalentaria</taxon>
        <taxon>Atherinomorphae</taxon>
        <taxon>Cyprinodontiformes</taxon>
        <taxon>Goodeidae</taxon>
        <taxon>Goodea</taxon>
    </lineage>
</organism>
<feature type="non-terminal residue" evidence="2">
    <location>
        <position position="1"/>
    </location>
</feature>
<dbReference type="InterPro" id="IPR036179">
    <property type="entry name" value="Ig-like_dom_sf"/>
</dbReference>
<dbReference type="Gene3D" id="2.60.40.10">
    <property type="entry name" value="Immunoglobulins"/>
    <property type="match status" value="1"/>
</dbReference>
<dbReference type="SUPFAM" id="SSF48726">
    <property type="entry name" value="Immunoglobulin"/>
    <property type="match status" value="1"/>
</dbReference>
<evidence type="ECO:0000313" key="3">
    <source>
        <dbReference type="Proteomes" id="UP001476798"/>
    </source>
</evidence>
<protein>
    <recommendedName>
        <fullName evidence="1">Ig-like domain-containing protein</fullName>
    </recommendedName>
</protein>
<keyword evidence="3" id="KW-1185">Reference proteome</keyword>
<dbReference type="Pfam" id="PF07679">
    <property type="entry name" value="I-set"/>
    <property type="match status" value="1"/>
</dbReference>
<name>A0ABV0PKA8_9TELE</name>
<feature type="domain" description="Ig-like" evidence="1">
    <location>
        <begin position="2"/>
        <end position="50"/>
    </location>
</feature>
<dbReference type="InterPro" id="IPR013098">
    <property type="entry name" value="Ig_I-set"/>
</dbReference>
<dbReference type="InterPro" id="IPR007110">
    <property type="entry name" value="Ig-like_dom"/>
</dbReference>
<evidence type="ECO:0000259" key="1">
    <source>
        <dbReference type="PROSITE" id="PS50835"/>
    </source>
</evidence>
<dbReference type="InterPro" id="IPR013783">
    <property type="entry name" value="Ig-like_fold"/>
</dbReference>
<gene>
    <name evidence="2" type="ORF">GOODEAATRI_002947</name>
</gene>
<dbReference type="Proteomes" id="UP001476798">
    <property type="component" value="Unassembled WGS sequence"/>
</dbReference>
<dbReference type="EMBL" id="JAHRIO010080073">
    <property type="protein sequence ID" value="MEQ2183930.1"/>
    <property type="molecule type" value="Genomic_DNA"/>
</dbReference>
<comment type="caution">
    <text evidence="2">The sequence shown here is derived from an EMBL/GenBank/DDBJ whole genome shotgun (WGS) entry which is preliminary data.</text>
</comment>
<sequence>GPSFHDTTTYHEFLEGADGVVLCVVTGQPAVDVQWLKDKEPIPTTRKIDI</sequence>
<accession>A0ABV0PKA8</accession>
<proteinExistence type="predicted"/>
<evidence type="ECO:0000313" key="2">
    <source>
        <dbReference type="EMBL" id="MEQ2183930.1"/>
    </source>
</evidence>
<dbReference type="PROSITE" id="PS50835">
    <property type="entry name" value="IG_LIKE"/>
    <property type="match status" value="1"/>
</dbReference>